<proteinExistence type="predicted"/>
<evidence type="ECO:0008006" key="3">
    <source>
        <dbReference type="Google" id="ProtNLM"/>
    </source>
</evidence>
<reference evidence="1 2" key="1">
    <citation type="journal article" date="2015" name="Genome Announc.">
        <title>Expanding the biotechnology potential of lactobacilli through comparative genomics of 213 strains and associated genera.</title>
        <authorList>
            <person name="Sun Z."/>
            <person name="Harris H.M."/>
            <person name="McCann A."/>
            <person name="Guo C."/>
            <person name="Argimon S."/>
            <person name="Zhang W."/>
            <person name="Yang X."/>
            <person name="Jeffery I.B."/>
            <person name="Cooney J.C."/>
            <person name="Kagawa T.F."/>
            <person name="Liu W."/>
            <person name="Song Y."/>
            <person name="Salvetti E."/>
            <person name="Wrobel A."/>
            <person name="Rasinkangas P."/>
            <person name="Parkhill J."/>
            <person name="Rea M.C."/>
            <person name="O'Sullivan O."/>
            <person name="Ritari J."/>
            <person name="Douillard F.P."/>
            <person name="Paul Ross R."/>
            <person name="Yang R."/>
            <person name="Briner A.E."/>
            <person name="Felis G.E."/>
            <person name="de Vos W.M."/>
            <person name="Barrangou R."/>
            <person name="Klaenhammer T.R."/>
            <person name="Caufield P.W."/>
            <person name="Cui Y."/>
            <person name="Zhang H."/>
            <person name="O'Toole P.W."/>
        </authorList>
    </citation>
    <scope>NUCLEOTIDE SEQUENCE [LARGE SCALE GENOMIC DNA]</scope>
    <source>
        <strain evidence="1 2">DSM 20001</strain>
    </source>
</reference>
<comment type="caution">
    <text evidence="1">The sequence shown here is derived from an EMBL/GenBank/DDBJ whole genome shotgun (WGS) entry which is preliminary data.</text>
</comment>
<accession>A0A0R1FIT0</accession>
<gene>
    <name evidence="1" type="ORF">FD22_GL001462</name>
</gene>
<dbReference type="eggNOG" id="COG2144">
    <property type="taxonomic scope" value="Bacteria"/>
</dbReference>
<dbReference type="EMBL" id="AZCN01000004">
    <property type="protein sequence ID" value="KRK19018.1"/>
    <property type="molecule type" value="Genomic_DNA"/>
</dbReference>
<protein>
    <recommendedName>
        <fullName evidence="3">Alpha-ribazole kinase</fullName>
    </recommendedName>
</protein>
<dbReference type="Proteomes" id="UP000051181">
    <property type="component" value="Unassembled WGS sequence"/>
</dbReference>
<sequence length="244" mass="26180">MAMSQFRDLTLLPLSTTEQLVIACDSSAGIGAKQADMVSVPTEVMSAYCLRVPLLELLCFGAQPLMVIDTVGNEMQPTGEKVITGLRQELAKADLATLPLNGSTEDNMTTITTSVGVTVIGKSALKQRKQYSSLLVYQLGTPYVGEQVVAHLDTIFAYQEVRRLQQIVGVVDLLPVGSKGIRDEMGQLATTQKLTPKWVVTDDAEFSQSAGPATVLLIAIVPAAQAELQCAFPTVRLIAELEAK</sequence>
<dbReference type="PATRIC" id="fig|913848.6.peg.1501"/>
<organism evidence="1 2">
    <name type="scientific">Loigolactobacillus coryniformis subsp. coryniformis KCTC 3167 = DSM 20001</name>
    <dbReference type="NCBI Taxonomy" id="913848"/>
    <lineage>
        <taxon>Bacteria</taxon>
        <taxon>Bacillati</taxon>
        <taxon>Bacillota</taxon>
        <taxon>Bacilli</taxon>
        <taxon>Lactobacillales</taxon>
        <taxon>Lactobacillaceae</taxon>
        <taxon>Loigolactobacillus</taxon>
    </lineage>
</organism>
<evidence type="ECO:0000313" key="2">
    <source>
        <dbReference type="Proteomes" id="UP000051181"/>
    </source>
</evidence>
<name>A0A0R1FIT0_9LACO</name>
<evidence type="ECO:0000313" key="1">
    <source>
        <dbReference type="EMBL" id="KRK19018.1"/>
    </source>
</evidence>
<dbReference type="AlphaFoldDB" id="A0A0R1FIT0"/>